<feature type="transmembrane region" description="Helical" evidence="1">
    <location>
        <begin position="20"/>
        <end position="48"/>
    </location>
</feature>
<dbReference type="AlphaFoldDB" id="A0AAD8C0Y0"/>
<reference evidence="2" key="1">
    <citation type="journal article" date="2023" name="PLoS Negl. Trop. Dis.">
        <title>A genome sequence for Biomphalaria pfeifferi, the major vector snail for the human-infecting parasite Schistosoma mansoni.</title>
        <authorList>
            <person name="Bu L."/>
            <person name="Lu L."/>
            <person name="Laidemitt M.R."/>
            <person name="Zhang S.M."/>
            <person name="Mutuku M."/>
            <person name="Mkoji G."/>
            <person name="Steinauer M."/>
            <person name="Loker E.S."/>
        </authorList>
    </citation>
    <scope>NUCLEOTIDE SEQUENCE</scope>
    <source>
        <strain evidence="2">KasaAsao</strain>
    </source>
</reference>
<keyword evidence="3" id="KW-1185">Reference proteome</keyword>
<evidence type="ECO:0000256" key="1">
    <source>
        <dbReference type="SAM" id="Phobius"/>
    </source>
</evidence>
<accession>A0AAD8C0Y0</accession>
<comment type="caution">
    <text evidence="2">The sequence shown here is derived from an EMBL/GenBank/DDBJ whole genome shotgun (WGS) entry which is preliminary data.</text>
</comment>
<organism evidence="2 3">
    <name type="scientific">Biomphalaria pfeifferi</name>
    <name type="common">Bloodfluke planorb</name>
    <name type="synonym">Freshwater snail</name>
    <dbReference type="NCBI Taxonomy" id="112525"/>
    <lineage>
        <taxon>Eukaryota</taxon>
        <taxon>Metazoa</taxon>
        <taxon>Spiralia</taxon>
        <taxon>Lophotrochozoa</taxon>
        <taxon>Mollusca</taxon>
        <taxon>Gastropoda</taxon>
        <taxon>Heterobranchia</taxon>
        <taxon>Euthyneura</taxon>
        <taxon>Panpulmonata</taxon>
        <taxon>Hygrophila</taxon>
        <taxon>Lymnaeoidea</taxon>
        <taxon>Planorbidae</taxon>
        <taxon>Biomphalaria</taxon>
    </lineage>
</organism>
<keyword evidence="1" id="KW-0812">Transmembrane</keyword>
<evidence type="ECO:0000313" key="2">
    <source>
        <dbReference type="EMBL" id="KAK0064481.1"/>
    </source>
</evidence>
<evidence type="ECO:0008006" key="4">
    <source>
        <dbReference type="Google" id="ProtNLM"/>
    </source>
</evidence>
<dbReference type="Proteomes" id="UP001233172">
    <property type="component" value="Unassembled WGS sequence"/>
</dbReference>
<dbReference type="SUPFAM" id="SSF81321">
    <property type="entry name" value="Family A G protein-coupled receptor-like"/>
    <property type="match status" value="1"/>
</dbReference>
<protein>
    <recommendedName>
        <fullName evidence="4">G-protein coupled receptors family 1 profile domain-containing protein</fullName>
    </recommendedName>
</protein>
<proteinExistence type="predicted"/>
<dbReference type="EMBL" id="JASAOG010000017">
    <property type="protein sequence ID" value="KAK0064481.1"/>
    <property type="molecule type" value="Genomic_DNA"/>
</dbReference>
<name>A0AAD8C0Y0_BIOPF</name>
<gene>
    <name evidence="2" type="ORF">Bpfe_006140</name>
</gene>
<reference evidence="2" key="2">
    <citation type="submission" date="2023-04" db="EMBL/GenBank/DDBJ databases">
        <authorList>
            <person name="Bu L."/>
            <person name="Lu L."/>
            <person name="Laidemitt M.R."/>
            <person name="Zhang S.M."/>
            <person name="Mutuku M."/>
            <person name="Mkoji G."/>
            <person name="Steinauer M."/>
            <person name="Loker E.S."/>
        </authorList>
    </citation>
    <scope>NUCLEOTIDE SEQUENCE</scope>
    <source>
        <strain evidence="2">KasaAsao</strain>
        <tissue evidence="2">Whole Snail</tissue>
    </source>
</reference>
<dbReference type="Gene3D" id="1.20.1070.10">
    <property type="entry name" value="Rhodopsin 7-helix transmembrane proteins"/>
    <property type="match status" value="1"/>
</dbReference>
<keyword evidence="1" id="KW-0472">Membrane</keyword>
<keyword evidence="1" id="KW-1133">Transmembrane helix</keyword>
<sequence>MANVSVTQAKDNVTSLLTSIYVPVSTYSGSMIFISVFGIVGNSISIAVLRRHNLAATSNLLLMTLCCNDLLVCLLTFNMYGSTLLGEVALDIKSGFLKSFQNTLSLLE</sequence>
<evidence type="ECO:0000313" key="3">
    <source>
        <dbReference type="Proteomes" id="UP001233172"/>
    </source>
</evidence>